<dbReference type="Proteomes" id="UP001242313">
    <property type="component" value="Unassembled WGS sequence"/>
</dbReference>
<dbReference type="InterPro" id="IPR012341">
    <property type="entry name" value="6hp_glycosidase-like_sf"/>
</dbReference>
<evidence type="ECO:0000313" key="3">
    <source>
        <dbReference type="EMBL" id="MDQ0414626.1"/>
    </source>
</evidence>
<gene>
    <name evidence="3" type="ORF">J2S25_002836</name>
</gene>
<evidence type="ECO:0000313" key="4">
    <source>
        <dbReference type="Proteomes" id="UP001242313"/>
    </source>
</evidence>
<dbReference type="SUPFAM" id="SSF48208">
    <property type="entry name" value="Six-hairpin glycosidases"/>
    <property type="match status" value="1"/>
</dbReference>
<proteinExistence type="predicted"/>
<feature type="transmembrane region" description="Helical" evidence="2">
    <location>
        <begin position="6"/>
        <end position="31"/>
    </location>
</feature>
<dbReference type="RefSeq" id="WP_307192174.1">
    <property type="nucleotide sequence ID" value="NZ_JAUSUN010000018.1"/>
</dbReference>
<dbReference type="Gene3D" id="1.50.10.10">
    <property type="match status" value="1"/>
</dbReference>
<dbReference type="EC" id="3.2.1.172" evidence="3"/>
<keyword evidence="2" id="KW-0472">Membrane</keyword>
<dbReference type="InterPro" id="IPR010905">
    <property type="entry name" value="Glyco_hydro_88"/>
</dbReference>
<keyword evidence="2" id="KW-1133">Transmembrane helix</keyword>
<keyword evidence="4" id="KW-1185">Reference proteome</keyword>
<dbReference type="InterPro" id="IPR008928">
    <property type="entry name" value="6-hairpin_glycosidase_sf"/>
</dbReference>
<dbReference type="InterPro" id="IPR052043">
    <property type="entry name" value="PolySaccharide_Degr_Enz"/>
</dbReference>
<reference evidence="3 4" key="1">
    <citation type="submission" date="2023-07" db="EMBL/GenBank/DDBJ databases">
        <title>Genomic Encyclopedia of Type Strains, Phase IV (KMG-IV): sequencing the most valuable type-strain genomes for metagenomic binning, comparative biology and taxonomic classification.</title>
        <authorList>
            <person name="Goeker M."/>
        </authorList>
    </citation>
    <scope>NUCLEOTIDE SEQUENCE [LARGE SCALE GENOMIC DNA]</scope>
    <source>
        <strain evidence="3 4">DSM 19598</strain>
    </source>
</reference>
<dbReference type="PANTHER" id="PTHR33886:SF8">
    <property type="entry name" value="UNSATURATED RHAMNOGALACTURONAN HYDROLASE (EUROFUNG)"/>
    <property type="match status" value="1"/>
</dbReference>
<dbReference type="PANTHER" id="PTHR33886">
    <property type="entry name" value="UNSATURATED RHAMNOGALACTURONAN HYDROLASE (EUROFUNG)"/>
    <property type="match status" value="1"/>
</dbReference>
<accession>A0ABU0FYJ6</accession>
<evidence type="ECO:0000256" key="1">
    <source>
        <dbReference type="ARBA" id="ARBA00022801"/>
    </source>
</evidence>
<keyword evidence="2" id="KW-0812">Transmembrane</keyword>
<protein>
    <submittedName>
        <fullName evidence="3">Unsaturated rhamnogalacturonyl hydrolase</fullName>
        <ecNumber evidence="3">3.2.1.172</ecNumber>
    </submittedName>
</protein>
<dbReference type="EMBL" id="JAUSUN010000018">
    <property type="protein sequence ID" value="MDQ0414626.1"/>
    <property type="molecule type" value="Genomic_DNA"/>
</dbReference>
<evidence type="ECO:0000256" key="2">
    <source>
        <dbReference type="SAM" id="Phobius"/>
    </source>
</evidence>
<name>A0ABU0FYJ6_9BACI</name>
<keyword evidence="3" id="KW-0326">Glycosidase</keyword>
<sequence>MVFQTFVYIITCLAILVWLIDFLLIGTDWLFRIKIGRFKIDSTWNQSIVNKGKRWLNHTPRIRVTDNTRLIVIDMVRGNYANTTIQHWQEAALLLGLAEAAKQDEELQEEIIRYMDRSFTKAGNWRKTPQHIDGAILAYALFKLDFIEVDKYRPALDATWKLILDHIGDDGTVQYRKANKTYRYVDTIGFICPFLVAYGLRYQKEECISLAFKQIMEYKKYGLMEKSFIPCHAYEVNNKLPLGVYGWGRGLGWFGLGLIDTWKELPSNHPAKEELEHLVVDFSRTIRQFQNENGSWNSTVTRTESRADSSATATLAWFLLNATEGILNHQENWLAAERAIHYLMTVTRRDGAIDFSQGDTKDIGVYASMFTIMPFTQGFAIRSMNLYRQKAISQNSKIKNVS</sequence>
<comment type="caution">
    <text evidence="3">The sequence shown here is derived from an EMBL/GenBank/DDBJ whole genome shotgun (WGS) entry which is preliminary data.</text>
</comment>
<dbReference type="GO" id="GO:0102211">
    <property type="term" value="F:unsaturated rhamnogalacturonyl hydrolase activity"/>
    <property type="evidence" value="ECO:0007669"/>
    <property type="project" value="UniProtKB-EC"/>
</dbReference>
<dbReference type="Pfam" id="PF07470">
    <property type="entry name" value="Glyco_hydro_88"/>
    <property type="match status" value="1"/>
</dbReference>
<keyword evidence="1 3" id="KW-0378">Hydrolase</keyword>
<organism evidence="3 4">
    <name type="scientific">Mesobacillus stamsii</name>
    <dbReference type="NCBI Taxonomy" id="225347"/>
    <lineage>
        <taxon>Bacteria</taxon>
        <taxon>Bacillati</taxon>
        <taxon>Bacillota</taxon>
        <taxon>Bacilli</taxon>
        <taxon>Bacillales</taxon>
        <taxon>Bacillaceae</taxon>
        <taxon>Mesobacillus</taxon>
    </lineage>
</organism>